<dbReference type="GO" id="GO:0008234">
    <property type="term" value="F:cysteine-type peptidase activity"/>
    <property type="evidence" value="ECO:0007669"/>
    <property type="project" value="UniProtKB-KW"/>
</dbReference>
<keyword evidence="9" id="KW-1185">Reference proteome</keyword>
<name>A0A4R6E3A3_SCAGO</name>
<accession>A0A4R6E3A3</accession>
<evidence type="ECO:0000256" key="4">
    <source>
        <dbReference type="ARBA" id="ARBA00022801"/>
    </source>
</evidence>
<evidence type="ECO:0000256" key="1">
    <source>
        <dbReference type="ARBA" id="ARBA00007074"/>
    </source>
</evidence>
<proteinExistence type="inferred from homology"/>
<evidence type="ECO:0000256" key="5">
    <source>
        <dbReference type="ARBA" id="ARBA00022807"/>
    </source>
</evidence>
<dbReference type="PROSITE" id="PS51935">
    <property type="entry name" value="NLPC_P60"/>
    <property type="match status" value="1"/>
</dbReference>
<keyword evidence="3 6" id="KW-0732">Signal</keyword>
<reference evidence="8 9" key="1">
    <citation type="submission" date="2019-03" db="EMBL/GenBank/DDBJ databases">
        <title>Genomic analyses of the natural microbiome of Caenorhabditis elegans.</title>
        <authorList>
            <person name="Samuel B."/>
        </authorList>
    </citation>
    <scope>NUCLEOTIDE SEQUENCE [LARGE SCALE GENOMIC DNA]</scope>
    <source>
        <strain evidence="8 9">BIGb0156</strain>
    </source>
</reference>
<organism evidence="8 9">
    <name type="scientific">Scandinavium goeteborgense</name>
    <dbReference type="NCBI Taxonomy" id="1851514"/>
    <lineage>
        <taxon>Bacteria</taxon>
        <taxon>Pseudomonadati</taxon>
        <taxon>Pseudomonadota</taxon>
        <taxon>Gammaproteobacteria</taxon>
        <taxon>Enterobacterales</taxon>
        <taxon>Enterobacteriaceae</taxon>
        <taxon>Scandinavium</taxon>
    </lineage>
</organism>
<dbReference type="Pfam" id="PF00877">
    <property type="entry name" value="NLPC_P60"/>
    <property type="match status" value="1"/>
</dbReference>
<dbReference type="InterPro" id="IPR038765">
    <property type="entry name" value="Papain-like_cys_pep_sf"/>
</dbReference>
<comment type="caution">
    <text evidence="8">The sequence shown here is derived from an EMBL/GenBank/DDBJ whole genome shotgun (WGS) entry which is preliminary data.</text>
</comment>
<feature type="chain" id="PRO_5020792767" evidence="6">
    <location>
        <begin position="22"/>
        <end position="196"/>
    </location>
</feature>
<evidence type="ECO:0000313" key="9">
    <source>
        <dbReference type="Proteomes" id="UP000295530"/>
    </source>
</evidence>
<keyword evidence="2" id="KW-0645">Protease</keyword>
<dbReference type="EMBL" id="SNVX01000017">
    <property type="protein sequence ID" value="TDN51539.1"/>
    <property type="molecule type" value="Genomic_DNA"/>
</dbReference>
<evidence type="ECO:0000313" key="8">
    <source>
        <dbReference type="EMBL" id="TDN51539.1"/>
    </source>
</evidence>
<dbReference type="Gene3D" id="3.90.1720.10">
    <property type="entry name" value="endopeptidase domain like (from Nostoc punctiforme)"/>
    <property type="match status" value="1"/>
</dbReference>
<dbReference type="PANTHER" id="PTHR47360:SF1">
    <property type="entry name" value="ENDOPEPTIDASE NLPC-RELATED"/>
    <property type="match status" value="1"/>
</dbReference>
<keyword evidence="8" id="KW-0449">Lipoprotein</keyword>
<feature type="domain" description="NlpC/P60" evidence="7">
    <location>
        <begin position="69"/>
        <end position="190"/>
    </location>
</feature>
<comment type="similarity">
    <text evidence="1">Belongs to the peptidase C40 family.</text>
</comment>
<sequence>MSLRLALLMCFLFTFHCTAQAARVRHAHHRHVHHRHVHHRHSYHRHVHHHHARHTKPVAIKTTKATGNVKRRTRLMSEYQHWKGTRYRLGGNSHRAIDCSALTRRLYQEAFAVKLPRTTGEQMRRGRKARRGAPHIGDLVFFKTGRVQRHVGIYIGDNRFIHASRRKGVTISQLTSPYWNHHLLAVRQVLPDPVMR</sequence>
<dbReference type="Proteomes" id="UP000295530">
    <property type="component" value="Unassembled WGS sequence"/>
</dbReference>
<gene>
    <name evidence="8" type="ORF">EC847_1179</name>
</gene>
<evidence type="ECO:0000256" key="3">
    <source>
        <dbReference type="ARBA" id="ARBA00022729"/>
    </source>
</evidence>
<dbReference type="InterPro" id="IPR052062">
    <property type="entry name" value="Murein_DD/LD_carboxypeptidase"/>
</dbReference>
<dbReference type="AlphaFoldDB" id="A0A4R6E3A3"/>
<dbReference type="PANTHER" id="PTHR47360">
    <property type="entry name" value="MUREIN DD-ENDOPEPTIDASE MEPS/MUREIN LD-CARBOXYPEPTIDASE"/>
    <property type="match status" value="1"/>
</dbReference>
<protein>
    <submittedName>
        <fullName evidence="8">Lipoprotein Spr</fullName>
    </submittedName>
</protein>
<keyword evidence="4" id="KW-0378">Hydrolase</keyword>
<feature type="signal peptide" evidence="6">
    <location>
        <begin position="1"/>
        <end position="21"/>
    </location>
</feature>
<dbReference type="SUPFAM" id="SSF54001">
    <property type="entry name" value="Cysteine proteinases"/>
    <property type="match status" value="1"/>
</dbReference>
<dbReference type="GO" id="GO:0006508">
    <property type="term" value="P:proteolysis"/>
    <property type="evidence" value="ECO:0007669"/>
    <property type="project" value="UniProtKB-KW"/>
</dbReference>
<evidence type="ECO:0000256" key="2">
    <source>
        <dbReference type="ARBA" id="ARBA00022670"/>
    </source>
</evidence>
<evidence type="ECO:0000259" key="7">
    <source>
        <dbReference type="PROSITE" id="PS51935"/>
    </source>
</evidence>
<keyword evidence="5" id="KW-0788">Thiol protease</keyword>
<evidence type="ECO:0000256" key="6">
    <source>
        <dbReference type="SAM" id="SignalP"/>
    </source>
</evidence>
<dbReference type="InterPro" id="IPR000064">
    <property type="entry name" value="NLP_P60_dom"/>
</dbReference>